<feature type="transmembrane region" description="Helical" evidence="1">
    <location>
        <begin position="112"/>
        <end position="132"/>
    </location>
</feature>
<dbReference type="EMBL" id="ANAH02000064">
    <property type="protein sequence ID" value="EPX57003.1"/>
    <property type="molecule type" value="Genomic_DNA"/>
</dbReference>
<evidence type="ECO:0000256" key="1">
    <source>
        <dbReference type="SAM" id="Phobius"/>
    </source>
</evidence>
<dbReference type="Proteomes" id="UP000011682">
    <property type="component" value="Unassembled WGS sequence"/>
</dbReference>
<sequence>MSTGERALMSTPPPPSSASRSTALSLLLTPRAWAGWVLGLVGVASLARIMARQLFLDGDTEDLLRCADGVRECLAAGRWAGCTEAGKWPLLQYVPALLTRLAGGSTEAAGQVLCYLSLVSFFALLAMTWRTLSARSRPVAVAAVLVLASGLLFHYATRSFGEMGATFAAAAFAAAWVSRRSPGLVATLAFVLGLTKETAFPFIALLGATCVAVHQVPGQPWRELLRAERGRLVGSAAAVVLSGALSAAFNLFRFGTPYNARYLEEAGWGPSVLVQLEQLVALWVAPNAGLLFFWPFLAVLLAALAIAVTRRVWRGEAAAVSALPLVGVVALVGLLCVLLSRWWAPFGWWAWGSRLVIPWLPAALLVLLYAYAGTAESLLRPLVVTPMRAALLALVLMVAAMPHLVSIYRSNELLNALFVDQGMCPGPDSPETSALYWRCLRAEAWTHPWSLLHAYRMIPTTDMPKRALWYPALLALGCVWLRRSARVS</sequence>
<name>S9QKJ7_CYSF2</name>
<feature type="transmembrane region" description="Helical" evidence="1">
    <location>
        <begin position="356"/>
        <end position="379"/>
    </location>
</feature>
<protein>
    <recommendedName>
        <fullName evidence="4">Glycosyltransferase RgtA/B/C/D-like domain-containing protein</fullName>
    </recommendedName>
</protein>
<feature type="transmembrane region" description="Helical" evidence="1">
    <location>
        <begin position="230"/>
        <end position="252"/>
    </location>
</feature>
<evidence type="ECO:0000313" key="2">
    <source>
        <dbReference type="EMBL" id="EPX57003.1"/>
    </source>
</evidence>
<evidence type="ECO:0000313" key="3">
    <source>
        <dbReference type="Proteomes" id="UP000011682"/>
    </source>
</evidence>
<keyword evidence="3" id="KW-1185">Reference proteome</keyword>
<organism evidence="2 3">
    <name type="scientific">Cystobacter fuscus (strain ATCC 25194 / DSM 2262 / NBRC 100088 / M29)</name>
    <dbReference type="NCBI Taxonomy" id="1242864"/>
    <lineage>
        <taxon>Bacteria</taxon>
        <taxon>Pseudomonadati</taxon>
        <taxon>Myxococcota</taxon>
        <taxon>Myxococcia</taxon>
        <taxon>Myxococcales</taxon>
        <taxon>Cystobacterineae</taxon>
        <taxon>Archangiaceae</taxon>
        <taxon>Cystobacter</taxon>
    </lineage>
</organism>
<comment type="caution">
    <text evidence="2">The sequence shown here is derived from an EMBL/GenBank/DDBJ whole genome shotgun (WGS) entry which is preliminary data.</text>
</comment>
<keyword evidence="1" id="KW-0812">Transmembrane</keyword>
<feature type="transmembrane region" description="Helical" evidence="1">
    <location>
        <begin position="288"/>
        <end position="308"/>
    </location>
</feature>
<dbReference type="AlphaFoldDB" id="S9QKJ7"/>
<keyword evidence="1" id="KW-0472">Membrane</keyword>
<reference evidence="2" key="1">
    <citation type="submission" date="2013-05" db="EMBL/GenBank/DDBJ databases">
        <title>Genome assembly of Cystobacter fuscus DSM 2262.</title>
        <authorList>
            <person name="Sharma G."/>
            <person name="Khatri I."/>
            <person name="Kaur C."/>
            <person name="Mayilraj S."/>
            <person name="Subramanian S."/>
        </authorList>
    </citation>
    <scope>NUCLEOTIDE SEQUENCE [LARGE SCALE GENOMIC DNA]</scope>
    <source>
        <strain evidence="2">DSM 2262</strain>
    </source>
</reference>
<feature type="transmembrane region" description="Helical" evidence="1">
    <location>
        <begin position="138"/>
        <end position="156"/>
    </location>
</feature>
<accession>S9QKJ7</accession>
<evidence type="ECO:0008006" key="4">
    <source>
        <dbReference type="Google" id="ProtNLM"/>
    </source>
</evidence>
<feature type="transmembrane region" description="Helical" evidence="1">
    <location>
        <begin position="320"/>
        <end position="344"/>
    </location>
</feature>
<feature type="transmembrane region" description="Helical" evidence="1">
    <location>
        <begin position="33"/>
        <end position="51"/>
    </location>
</feature>
<proteinExistence type="predicted"/>
<gene>
    <name evidence="2" type="ORF">D187_006757</name>
</gene>
<keyword evidence="1" id="KW-1133">Transmembrane helix</keyword>
<feature type="transmembrane region" description="Helical" evidence="1">
    <location>
        <begin position="391"/>
        <end position="408"/>
    </location>
</feature>